<reference evidence="1 2" key="1">
    <citation type="journal article" date="2014" name="Int. J. Syst. Evol. Microbiol.">
        <title>Complete genome sequence of Corynebacterium casei LMG S-19264T (=DSM 44701T), isolated from a smear-ripened cheese.</title>
        <authorList>
            <consortium name="US DOE Joint Genome Institute (JGI-PGF)"/>
            <person name="Walter F."/>
            <person name="Albersmeier A."/>
            <person name="Kalinowski J."/>
            <person name="Ruckert C."/>
        </authorList>
    </citation>
    <scope>NUCLEOTIDE SEQUENCE [LARGE SCALE GENOMIC DNA]</scope>
    <source>
        <strain evidence="1 2">NBRC 110095</strain>
    </source>
</reference>
<proteinExistence type="predicted"/>
<evidence type="ECO:0000313" key="2">
    <source>
        <dbReference type="Proteomes" id="UP001156870"/>
    </source>
</evidence>
<dbReference type="Proteomes" id="UP001156870">
    <property type="component" value="Unassembled WGS sequence"/>
</dbReference>
<gene>
    <name evidence="1" type="ORF">GCM10007877_14550</name>
</gene>
<organism evidence="1 2">
    <name type="scientific">Marinibactrum halimedae</name>
    <dbReference type="NCBI Taxonomy" id="1444977"/>
    <lineage>
        <taxon>Bacteria</taxon>
        <taxon>Pseudomonadati</taxon>
        <taxon>Pseudomonadota</taxon>
        <taxon>Gammaproteobacteria</taxon>
        <taxon>Cellvibrionales</taxon>
        <taxon>Cellvibrionaceae</taxon>
        <taxon>Marinibactrum</taxon>
    </lineage>
</organism>
<evidence type="ECO:0000313" key="1">
    <source>
        <dbReference type="EMBL" id="GLS25741.1"/>
    </source>
</evidence>
<dbReference type="EMBL" id="BSPD01000034">
    <property type="protein sequence ID" value="GLS25741.1"/>
    <property type="molecule type" value="Genomic_DNA"/>
</dbReference>
<accession>A0AA37T553</accession>
<comment type="caution">
    <text evidence="1">The sequence shown here is derived from an EMBL/GenBank/DDBJ whole genome shotgun (WGS) entry which is preliminary data.</text>
</comment>
<protein>
    <submittedName>
        <fullName evidence="1">Uncharacterized protein</fullName>
    </submittedName>
</protein>
<name>A0AA37T553_9GAMM</name>
<sequence length="59" mass="6714">MTGNSMNSDNYRAISQIQQGIIFFENNGYFKAGHTIKNSVSAVKYSYYIRECLCLLPNV</sequence>
<keyword evidence="2" id="KW-1185">Reference proteome</keyword>
<dbReference type="AlphaFoldDB" id="A0AA37T553"/>